<dbReference type="SUPFAM" id="SSF160477">
    <property type="entry name" value="PA1123-like"/>
    <property type="match status" value="1"/>
</dbReference>
<dbReference type="EMBL" id="FOQL01000001">
    <property type="protein sequence ID" value="SFH84702.1"/>
    <property type="molecule type" value="Genomic_DNA"/>
</dbReference>
<name>A0A1I3DD73_9PSED</name>
<proteinExistence type="predicted"/>
<reference evidence="3" key="1">
    <citation type="submission" date="2016-10" db="EMBL/GenBank/DDBJ databases">
        <authorList>
            <person name="Varghese N."/>
            <person name="Submissions S."/>
        </authorList>
    </citation>
    <scope>NUCLEOTIDE SEQUENCE [LARGE SCALE GENOMIC DNA]</scope>
    <source>
        <strain evidence="3">LMG 24016</strain>
    </source>
</reference>
<sequence>MSITSASICAAADQLQGFVGFNAKTKRYIVRFSEDSFGLDVLENSIIPTCEFVWCAVDGELMNLDRTRLQLLLQQNIDDRLNISEPLRVYVRRSDLAEISAVRHRLNA</sequence>
<dbReference type="InterPro" id="IPR036808">
    <property type="entry name" value="PA1123-like_sf"/>
</dbReference>
<accession>A0A1I3DD73</accession>
<organism evidence="2 3">
    <name type="scientific">Pseudomonas guineae</name>
    <dbReference type="NCBI Taxonomy" id="425504"/>
    <lineage>
        <taxon>Bacteria</taxon>
        <taxon>Pseudomonadati</taxon>
        <taxon>Pseudomonadota</taxon>
        <taxon>Gammaproteobacteria</taxon>
        <taxon>Pseudomonadales</taxon>
        <taxon>Pseudomonadaceae</taxon>
        <taxon>Pseudomonas</taxon>
    </lineage>
</organism>
<dbReference type="RefSeq" id="WP_090239048.1">
    <property type="nucleotide sequence ID" value="NZ_FOQL01000001.1"/>
</dbReference>
<evidence type="ECO:0000313" key="3">
    <source>
        <dbReference type="Proteomes" id="UP000243606"/>
    </source>
</evidence>
<dbReference type="InterPro" id="IPR023117">
    <property type="entry name" value="PA1123-like_domain"/>
</dbReference>
<dbReference type="OrthoDB" id="7014001at2"/>
<keyword evidence="3" id="KW-1185">Reference proteome</keyword>
<gene>
    <name evidence="2" type="ORF">SAMN05216206_0466</name>
</gene>
<dbReference type="Proteomes" id="UP000243606">
    <property type="component" value="Unassembled WGS sequence"/>
</dbReference>
<dbReference type="AlphaFoldDB" id="A0A1I3DD73"/>
<evidence type="ECO:0000313" key="2">
    <source>
        <dbReference type="EMBL" id="SFH84702.1"/>
    </source>
</evidence>
<feature type="domain" description="PA1123-like" evidence="1">
    <location>
        <begin position="1"/>
        <end position="104"/>
    </location>
</feature>
<dbReference type="Pfam" id="PF09634">
    <property type="entry name" value="DUF2025"/>
    <property type="match status" value="1"/>
</dbReference>
<dbReference type="Gene3D" id="3.90.1650.10">
    <property type="entry name" value="PA1123-like"/>
    <property type="match status" value="1"/>
</dbReference>
<protein>
    <recommendedName>
        <fullName evidence="1">PA1123-like domain-containing protein</fullName>
    </recommendedName>
</protein>
<evidence type="ECO:0000259" key="1">
    <source>
        <dbReference type="Pfam" id="PF09634"/>
    </source>
</evidence>